<evidence type="ECO:0000259" key="6">
    <source>
        <dbReference type="PROSITE" id="PS51192"/>
    </source>
</evidence>
<dbReference type="PROSITE" id="PS51194">
    <property type="entry name" value="HELICASE_CTER"/>
    <property type="match status" value="1"/>
</dbReference>
<keyword evidence="1" id="KW-0547">Nucleotide-binding</keyword>
<dbReference type="FunFam" id="1.20.120.1080:FF:000005">
    <property type="entry name" value="ATP-dependent helicase HrpA"/>
    <property type="match status" value="1"/>
</dbReference>
<dbReference type="Pfam" id="PF21010">
    <property type="entry name" value="HA2_C"/>
    <property type="match status" value="1"/>
</dbReference>
<evidence type="ECO:0000256" key="4">
    <source>
        <dbReference type="ARBA" id="ARBA00022840"/>
    </source>
</evidence>
<keyword evidence="2 8" id="KW-0378">Hydrolase</keyword>
<dbReference type="InterPro" id="IPR007502">
    <property type="entry name" value="Helicase-assoc_dom"/>
</dbReference>
<reference evidence="8 9" key="1">
    <citation type="submission" date="2020-08" db="EMBL/GenBank/DDBJ databases">
        <title>Bridging the membrane lipid divide: bacteria of the FCB group superphylum have the potential to synthesize archaeal ether lipids.</title>
        <authorList>
            <person name="Villanueva L."/>
            <person name="Von Meijenfeldt F.A.B."/>
            <person name="Westbye A.B."/>
            <person name="Yadav S."/>
            <person name="Hopmans E.C."/>
            <person name="Dutilh B.E."/>
            <person name="Sinninghe Damste J.S."/>
        </authorList>
    </citation>
    <scope>NUCLEOTIDE SEQUENCE [LARGE SCALE GENOMIC DNA]</scope>
    <source>
        <strain evidence="8">NIOZ-UU100</strain>
    </source>
</reference>
<dbReference type="EMBL" id="JACNFK010000016">
    <property type="protein sequence ID" value="MBC8519120.1"/>
    <property type="molecule type" value="Genomic_DNA"/>
</dbReference>
<dbReference type="Pfam" id="PF00271">
    <property type="entry name" value="Helicase_C"/>
    <property type="match status" value="1"/>
</dbReference>
<gene>
    <name evidence="8" type="primary">hrpA</name>
    <name evidence="8" type="ORF">H8D24_01745</name>
</gene>
<dbReference type="NCBIfam" id="TIGR01967">
    <property type="entry name" value="DEAH_box_HrpA"/>
    <property type="match status" value="1"/>
</dbReference>
<evidence type="ECO:0000256" key="3">
    <source>
        <dbReference type="ARBA" id="ARBA00022806"/>
    </source>
</evidence>
<dbReference type="GO" id="GO:0003723">
    <property type="term" value="F:RNA binding"/>
    <property type="evidence" value="ECO:0007669"/>
    <property type="project" value="TreeGrafter"/>
</dbReference>
<dbReference type="EC" id="3.6.4.13" evidence="8"/>
<dbReference type="SMART" id="SM00490">
    <property type="entry name" value="HELICc"/>
    <property type="match status" value="1"/>
</dbReference>
<name>A0A8J6TVM5_9GAMM</name>
<organism evidence="8 9">
    <name type="scientific">Candidatus Thiopontia autotrophica</name>
    <dbReference type="NCBI Taxonomy" id="2841688"/>
    <lineage>
        <taxon>Bacteria</taxon>
        <taxon>Pseudomonadati</taxon>
        <taxon>Pseudomonadota</taxon>
        <taxon>Gammaproteobacteria</taxon>
        <taxon>Candidatus Thiopontia</taxon>
    </lineage>
</organism>
<dbReference type="Pfam" id="PF07717">
    <property type="entry name" value="OB_NTP_bind"/>
    <property type="match status" value="1"/>
</dbReference>
<dbReference type="AlphaFoldDB" id="A0A8J6TVM5"/>
<feature type="domain" description="Helicase C-terminal" evidence="7">
    <location>
        <begin position="226"/>
        <end position="393"/>
    </location>
</feature>
<dbReference type="GO" id="GO:0016787">
    <property type="term" value="F:hydrolase activity"/>
    <property type="evidence" value="ECO:0007669"/>
    <property type="project" value="UniProtKB-KW"/>
</dbReference>
<dbReference type="PROSITE" id="PS51192">
    <property type="entry name" value="HELICASE_ATP_BIND_1"/>
    <property type="match status" value="1"/>
</dbReference>
<dbReference type="Pfam" id="PF11898">
    <property type="entry name" value="DUF3418"/>
    <property type="match status" value="1"/>
</dbReference>
<dbReference type="GO" id="GO:0005524">
    <property type="term" value="F:ATP binding"/>
    <property type="evidence" value="ECO:0007669"/>
    <property type="project" value="UniProtKB-KW"/>
</dbReference>
<dbReference type="GO" id="GO:0003724">
    <property type="term" value="F:RNA helicase activity"/>
    <property type="evidence" value="ECO:0007669"/>
    <property type="project" value="UniProtKB-EC"/>
</dbReference>
<evidence type="ECO:0000259" key="7">
    <source>
        <dbReference type="PROSITE" id="PS51194"/>
    </source>
</evidence>
<dbReference type="Pfam" id="PF00270">
    <property type="entry name" value="DEAD"/>
    <property type="match status" value="1"/>
</dbReference>
<dbReference type="CDD" id="cd18791">
    <property type="entry name" value="SF2_C_RHA"/>
    <property type="match status" value="1"/>
</dbReference>
<evidence type="ECO:0000313" key="8">
    <source>
        <dbReference type="EMBL" id="MBC8519120.1"/>
    </source>
</evidence>
<evidence type="ECO:0000256" key="5">
    <source>
        <dbReference type="SAM" id="MobiDB-lite"/>
    </source>
</evidence>
<dbReference type="InterPro" id="IPR001650">
    <property type="entry name" value="Helicase_C-like"/>
</dbReference>
<evidence type="ECO:0000256" key="2">
    <source>
        <dbReference type="ARBA" id="ARBA00022801"/>
    </source>
</evidence>
<dbReference type="SMART" id="SM00847">
    <property type="entry name" value="HA2"/>
    <property type="match status" value="1"/>
</dbReference>
<feature type="region of interest" description="Disordered" evidence="5">
    <location>
        <begin position="199"/>
        <end position="221"/>
    </location>
</feature>
<dbReference type="SUPFAM" id="SSF52540">
    <property type="entry name" value="P-loop containing nucleoside triphosphate hydrolases"/>
    <property type="match status" value="1"/>
</dbReference>
<proteinExistence type="predicted"/>
<dbReference type="PANTHER" id="PTHR18934:SF99">
    <property type="entry name" value="ATP-DEPENDENT RNA HELICASE DHX37-RELATED"/>
    <property type="match status" value="1"/>
</dbReference>
<dbReference type="SMART" id="SM00487">
    <property type="entry name" value="DEXDc"/>
    <property type="match status" value="1"/>
</dbReference>
<dbReference type="Gene3D" id="1.20.120.1080">
    <property type="match status" value="1"/>
</dbReference>
<dbReference type="InterPro" id="IPR003593">
    <property type="entry name" value="AAA+_ATPase"/>
</dbReference>
<dbReference type="Gene3D" id="3.40.50.300">
    <property type="entry name" value="P-loop containing nucleotide triphosphate hydrolases"/>
    <property type="match status" value="2"/>
</dbReference>
<dbReference type="InterPro" id="IPR027417">
    <property type="entry name" value="P-loop_NTPase"/>
</dbReference>
<comment type="caution">
    <text evidence="8">The sequence shown here is derived from an EMBL/GenBank/DDBJ whole genome shotgun (WGS) entry which is preliminary data.</text>
</comment>
<accession>A0A8J6TVM5</accession>
<sequence length="1257" mass="144044">MVPPVVEPPLPIEFDSSLPINQRREEIAQAIHKHQVIILCGETGSGKTTQLPKICLSIGRGERQRIGHTQPRRIAARAVANRISEELKSNIGELVGFKIRFSDHSSKRSRIKLMTDGILLAEVQSDPLLKQYDTIIIDEAHERSLNIDFLLGYLRQLLPRRPDLKLIITSATIDPQRFSKHFSNAPIIEVSGRTYPVEVRYRPGDDGEDENEIKKSRDRSNRQNSAILEAINELSREGPGDILIFFSGEREIREASEFLSRSKISQTEILPLFSRLSAKEQNRIFSAHSSRRIILSTNVAETSLTVPGVRYVIDTGSARISRYSHRSGIQRLPIEKISQAAADQRKGRCGRVSNGICIRLYSEDDFETRPPFTDAEILRTHLAPVILQMAALRLGQPDQFPFIDPPDLRLIRDGYRSLHELGAVDTDSQITPLGRKIARFPVDPQIARMLLAADREGSLSEILIIAAALTIQDPRERPLDAQQAADEKHEPFEDEKSDFLFFINLWEFFQQQRNSLSNNQLRKLCKTNFLSWMRMREWREIHAQLRQISLEMGLTENNHPADYGMVHRALLTGLLSHIAMGGEKHLYSGPRGIQMRIWPGSSQFKSHLKWLVAAEKVETSQLYARTVARIEPEWIERIGKHILKKSYAEPHWEKKRGQVAAFETVTIYGLPIVARRKTNYGPIDPAECRKIFIRSALVEGELHTRGTFLKKNLGLIGEIESLEAKSRRRDILVDEEVLYQFYEERIPAKVHSTPTFEKWRKEAEKREPYLLHLTQESLMQHKAESASDAEQFPDHITIGHTRLPLSYHFEPDSPEDGVTLTIPAEMLKQLNPEQFDWLVPGLLRERVIAMIRALPKTWRRNFVPAPDFADAVIPSLSPSEGALGPQLSSRLRKITGVTLPKDIWKKTTLPNHLRMRFQVIQADGVINKTGRSLSQLKSGDGDKGHVTKPGKTATATAHNPPQPYPLERNRIEKWDFGELPDSVEVERHGIIMTLYPALVADNNRISLKLLETEELAHAENINGISQLFLLQQRSAMDKMIRNDVDQQQLCLHYLALGKCKSILYELQLITAREAFFLGDKKIPTNGELFKTRSQQAIQLVPNILRENTALVQDILKRDHELMRQLKGSISPVHLMTYSRIKSHIEKLVYPGFLSATPREWLHHIPRYLEASKRRLEKLVQNPQRDRKWEQSIAPLWDPFEKKLINWGSLPSQTNENSRQHIEYRWLLEEYRVSIFAQELGTKKPVSADRLKKIWQTL</sequence>
<evidence type="ECO:0000313" key="9">
    <source>
        <dbReference type="Proteomes" id="UP000654401"/>
    </source>
</evidence>
<dbReference type="Pfam" id="PF04408">
    <property type="entry name" value="WHD_HA2"/>
    <property type="match status" value="1"/>
</dbReference>
<dbReference type="InterPro" id="IPR014001">
    <property type="entry name" value="Helicase_ATP-bd"/>
</dbReference>
<feature type="region of interest" description="Disordered" evidence="5">
    <location>
        <begin position="932"/>
        <end position="967"/>
    </location>
</feature>
<dbReference type="InterPro" id="IPR010222">
    <property type="entry name" value="RNA_helicase_HrpA"/>
</dbReference>
<dbReference type="FunFam" id="3.40.50.300:FF:001922">
    <property type="entry name" value="DEAH (Asp-Glu-Ala-His) box polypeptide 29"/>
    <property type="match status" value="1"/>
</dbReference>
<protein>
    <submittedName>
        <fullName evidence="8">ATP-dependent RNA helicase HrpA</fullName>
        <ecNumber evidence="8">3.6.4.13</ecNumber>
    </submittedName>
</protein>
<dbReference type="SMART" id="SM00382">
    <property type="entry name" value="AAA"/>
    <property type="match status" value="1"/>
</dbReference>
<feature type="compositionally biased region" description="Basic and acidic residues" evidence="5">
    <location>
        <begin position="212"/>
        <end position="221"/>
    </location>
</feature>
<keyword evidence="3 8" id="KW-0347">Helicase</keyword>
<keyword evidence="4" id="KW-0067">ATP-binding</keyword>
<dbReference type="InterPro" id="IPR048333">
    <property type="entry name" value="HA2_WH"/>
</dbReference>
<evidence type="ECO:0000256" key="1">
    <source>
        <dbReference type="ARBA" id="ARBA00022741"/>
    </source>
</evidence>
<dbReference type="InterPro" id="IPR024590">
    <property type="entry name" value="HrpA_C"/>
</dbReference>
<dbReference type="InterPro" id="IPR011545">
    <property type="entry name" value="DEAD/DEAH_box_helicase_dom"/>
</dbReference>
<dbReference type="PANTHER" id="PTHR18934">
    <property type="entry name" value="ATP-DEPENDENT RNA HELICASE"/>
    <property type="match status" value="1"/>
</dbReference>
<dbReference type="Proteomes" id="UP000654401">
    <property type="component" value="Unassembled WGS sequence"/>
</dbReference>
<feature type="domain" description="Helicase ATP-binding" evidence="6">
    <location>
        <begin position="28"/>
        <end position="191"/>
    </location>
</feature>
<dbReference type="InterPro" id="IPR011709">
    <property type="entry name" value="DEAD-box_helicase_OB_fold"/>
</dbReference>
<dbReference type="NCBIfam" id="NF008348">
    <property type="entry name" value="PRK11131.1"/>
    <property type="match status" value="1"/>
</dbReference>